<dbReference type="AlphaFoldDB" id="A0A4R6TCC4"/>
<sequence length="288" mass="33394">MIQSMTGYGKSVLHLPSKKVTIEVKSLNSKNLDLNTRIPSYYKEKELDVRKKLASSLVRGKVDFSIYVEMTADETSTTVNTGVVRSYMQQLRNITQVGSSEDIELMKMAVKMPDALKTEREELDEEEWNQIDAHIDEALKEIIQYRIDEAKSLEEDFKLRIANIHKALEEVKELDGERISHVKERLQKALADLKVEVDENRFEQELIYYLEKLDINEEKVRLANHLEYFLQQLETEDSNGKKLGFIVQEIGREINTTGSKANFAPMQKLVIQMKDELEKIKEQILNVL</sequence>
<dbReference type="RefSeq" id="WP_243743999.1">
    <property type="nucleotide sequence ID" value="NZ_SNYH01000007.1"/>
</dbReference>
<dbReference type="InterPro" id="IPR013527">
    <property type="entry name" value="YicC-like_N"/>
</dbReference>
<dbReference type="NCBIfam" id="TIGR00255">
    <property type="entry name" value="YicC/YloC family endoribonuclease"/>
    <property type="match status" value="1"/>
</dbReference>
<evidence type="ECO:0000313" key="9">
    <source>
        <dbReference type="Proteomes" id="UP000295390"/>
    </source>
</evidence>
<keyword evidence="2" id="KW-0540">Nuclease</keyword>
<keyword evidence="9" id="KW-1185">Reference proteome</keyword>
<dbReference type="Pfam" id="PF03755">
    <property type="entry name" value="YicC-like_N"/>
    <property type="match status" value="1"/>
</dbReference>
<comment type="similarity">
    <text evidence="5">Belongs to the YicC/YloC family.</text>
</comment>
<feature type="domain" description="Endoribonuclease YicC-like N-terminal" evidence="6">
    <location>
        <begin position="2"/>
        <end position="154"/>
    </location>
</feature>
<gene>
    <name evidence="8" type="ORF">DFQ07_3103</name>
</gene>
<evidence type="ECO:0000313" key="8">
    <source>
        <dbReference type="EMBL" id="TDQ22006.1"/>
    </source>
</evidence>
<reference evidence="8 9" key="1">
    <citation type="submission" date="2019-03" db="EMBL/GenBank/DDBJ databases">
        <title>Genomic Encyclopedia of Type Strains, Phase III (KMG-III): the genomes of soil and plant-associated and newly described type strains.</title>
        <authorList>
            <person name="Whitman W."/>
        </authorList>
    </citation>
    <scope>NUCLEOTIDE SEQUENCE [LARGE SCALE GENOMIC DNA]</scope>
    <source>
        <strain evidence="8 9">CECT 8283</strain>
    </source>
</reference>
<comment type="cofactor">
    <cofactor evidence="1">
        <name>a divalent metal cation</name>
        <dbReference type="ChEBI" id="CHEBI:60240"/>
    </cofactor>
</comment>
<keyword evidence="3" id="KW-0255">Endonuclease</keyword>
<evidence type="ECO:0000256" key="3">
    <source>
        <dbReference type="ARBA" id="ARBA00022759"/>
    </source>
</evidence>
<proteinExistence type="inferred from homology"/>
<dbReference type="InterPro" id="IPR005229">
    <property type="entry name" value="YicC/YloC-like"/>
</dbReference>
<evidence type="ECO:0000256" key="1">
    <source>
        <dbReference type="ARBA" id="ARBA00001968"/>
    </source>
</evidence>
<protein>
    <submittedName>
        <fullName evidence="8">Uncharacterized protein (TIGR00255 family)</fullName>
    </submittedName>
</protein>
<accession>A0A4R6TCC4</accession>
<dbReference type="EMBL" id="SNYH01000007">
    <property type="protein sequence ID" value="TDQ22006.1"/>
    <property type="molecule type" value="Genomic_DNA"/>
</dbReference>
<dbReference type="PANTHER" id="PTHR30636">
    <property type="entry name" value="UPF0701 PROTEIN YICC"/>
    <property type="match status" value="1"/>
</dbReference>
<dbReference type="PANTHER" id="PTHR30636:SF3">
    <property type="entry name" value="UPF0701 PROTEIN YICC"/>
    <property type="match status" value="1"/>
</dbReference>
<evidence type="ECO:0000256" key="4">
    <source>
        <dbReference type="ARBA" id="ARBA00022801"/>
    </source>
</evidence>
<evidence type="ECO:0000259" key="6">
    <source>
        <dbReference type="Pfam" id="PF03755"/>
    </source>
</evidence>
<feature type="domain" description="Endoribonuclease YicC-like C-terminal" evidence="7">
    <location>
        <begin position="172"/>
        <end position="287"/>
    </location>
</feature>
<dbReference type="GO" id="GO:0016787">
    <property type="term" value="F:hydrolase activity"/>
    <property type="evidence" value="ECO:0007669"/>
    <property type="project" value="UniProtKB-KW"/>
</dbReference>
<dbReference type="GO" id="GO:0004521">
    <property type="term" value="F:RNA endonuclease activity"/>
    <property type="evidence" value="ECO:0007669"/>
    <property type="project" value="InterPro"/>
</dbReference>
<dbReference type="Pfam" id="PF08340">
    <property type="entry name" value="YicC-like_C"/>
    <property type="match status" value="1"/>
</dbReference>
<comment type="caution">
    <text evidence="8">The sequence shown here is derived from an EMBL/GenBank/DDBJ whole genome shotgun (WGS) entry which is preliminary data.</text>
</comment>
<organism evidence="8 9">
    <name type="scientific">Tenacibaculum caenipelagi</name>
    <dbReference type="NCBI Taxonomy" id="1325435"/>
    <lineage>
        <taxon>Bacteria</taxon>
        <taxon>Pseudomonadati</taxon>
        <taxon>Bacteroidota</taxon>
        <taxon>Flavobacteriia</taxon>
        <taxon>Flavobacteriales</taxon>
        <taxon>Flavobacteriaceae</taxon>
        <taxon>Tenacibaculum</taxon>
    </lineage>
</organism>
<keyword evidence="4" id="KW-0378">Hydrolase</keyword>
<dbReference type="Proteomes" id="UP000295390">
    <property type="component" value="Unassembled WGS sequence"/>
</dbReference>
<evidence type="ECO:0000256" key="5">
    <source>
        <dbReference type="ARBA" id="ARBA00035648"/>
    </source>
</evidence>
<name>A0A4R6TCC4_9FLAO</name>
<dbReference type="InterPro" id="IPR013551">
    <property type="entry name" value="YicC-like_C"/>
</dbReference>
<evidence type="ECO:0000259" key="7">
    <source>
        <dbReference type="Pfam" id="PF08340"/>
    </source>
</evidence>
<evidence type="ECO:0000256" key="2">
    <source>
        <dbReference type="ARBA" id="ARBA00022722"/>
    </source>
</evidence>